<evidence type="ECO:0000256" key="6">
    <source>
        <dbReference type="ARBA" id="ARBA00033271"/>
    </source>
</evidence>
<gene>
    <name evidence="8" type="primary">ectC</name>
    <name evidence="8" type="ORF">DP939_36265</name>
</gene>
<keyword evidence="9" id="KW-1185">Reference proteome</keyword>
<evidence type="ECO:0000256" key="4">
    <source>
        <dbReference type="ARBA" id="ARBA00019707"/>
    </source>
</evidence>
<proteinExistence type="inferred from homology"/>
<dbReference type="Gene3D" id="2.60.120.10">
    <property type="entry name" value="Jelly Rolls"/>
    <property type="match status" value="1"/>
</dbReference>
<dbReference type="SUPFAM" id="SSF51182">
    <property type="entry name" value="RmlC-like cupins"/>
    <property type="match status" value="1"/>
</dbReference>
<dbReference type="EMBL" id="QMEY01000024">
    <property type="protein sequence ID" value="RBQ15299.1"/>
    <property type="molecule type" value="Genomic_DNA"/>
</dbReference>
<evidence type="ECO:0000256" key="5">
    <source>
        <dbReference type="ARBA" id="ARBA00023239"/>
    </source>
</evidence>
<reference evidence="8 9" key="1">
    <citation type="submission" date="2018-06" db="EMBL/GenBank/DDBJ databases">
        <title>Sphaerisporangium craniellae sp. nov., isolated from a marine sponge in the South China Sea.</title>
        <authorList>
            <person name="Li L."/>
        </authorList>
    </citation>
    <scope>NUCLEOTIDE SEQUENCE [LARGE SCALE GENOMIC DNA]</scope>
    <source>
        <strain evidence="8 9">LHW63015</strain>
    </source>
</reference>
<dbReference type="InterPro" id="IPR014710">
    <property type="entry name" value="RmlC-like_jellyroll"/>
</dbReference>
<comment type="similarity">
    <text evidence="2">Belongs to the ectoine synthase family.</text>
</comment>
<accession>A0A366LPH1</accession>
<dbReference type="GO" id="GO:0019491">
    <property type="term" value="P:ectoine biosynthetic process"/>
    <property type="evidence" value="ECO:0007669"/>
    <property type="project" value="UniProtKB-UniPathway"/>
</dbReference>
<dbReference type="Pfam" id="PF06339">
    <property type="entry name" value="Ectoine_synth"/>
    <property type="match status" value="1"/>
</dbReference>
<protein>
    <recommendedName>
        <fullName evidence="4">L-ectoine synthase</fullName>
        <ecNumber evidence="3">4.2.1.108</ecNumber>
    </recommendedName>
    <alternativeName>
        <fullName evidence="6">N-acetyldiaminobutyrate dehydratase</fullName>
    </alternativeName>
</protein>
<sequence length="124" mass="13467">MIFRDIADILHTERDVHHEYYRSTRLLLAEDGAGVGLTDTTLNPGTKAAYGYPDRTEIAYCLSGAATAVDLETGEEHAVGPGVLWVAPPGSRFTLAVTEPTRLICVFDPPIEGTGDRRTGPVRR</sequence>
<evidence type="ECO:0000256" key="1">
    <source>
        <dbReference type="ARBA" id="ARBA00005181"/>
    </source>
</evidence>
<evidence type="ECO:0000313" key="8">
    <source>
        <dbReference type="EMBL" id="RBQ15299.1"/>
    </source>
</evidence>
<dbReference type="InterPro" id="IPR011051">
    <property type="entry name" value="RmlC_Cupin_sf"/>
</dbReference>
<dbReference type="InterPro" id="IPR010462">
    <property type="entry name" value="Ectoine_synth"/>
</dbReference>
<dbReference type="GO" id="GO:0033990">
    <property type="term" value="F:ectoine synthase activity"/>
    <property type="evidence" value="ECO:0007669"/>
    <property type="project" value="UniProtKB-EC"/>
</dbReference>
<keyword evidence="5" id="KW-0456">Lyase</keyword>
<dbReference type="RefSeq" id="WP_113985349.1">
    <property type="nucleotide sequence ID" value="NZ_QMEY01000024.1"/>
</dbReference>
<comment type="catalytic activity">
    <reaction evidence="7">
        <text>(2S)-4-acetamido-2-aminobutanoate = L-ectoine + H2O</text>
        <dbReference type="Rhea" id="RHEA:17281"/>
        <dbReference type="ChEBI" id="CHEBI:15377"/>
        <dbReference type="ChEBI" id="CHEBI:58515"/>
        <dbReference type="ChEBI" id="CHEBI:58929"/>
        <dbReference type="EC" id="4.2.1.108"/>
    </reaction>
</comment>
<evidence type="ECO:0000256" key="7">
    <source>
        <dbReference type="ARBA" id="ARBA00048714"/>
    </source>
</evidence>
<dbReference type="OrthoDB" id="4406415at2"/>
<dbReference type="UniPathway" id="UPA00067">
    <property type="reaction ID" value="UER00123"/>
</dbReference>
<dbReference type="PANTHER" id="PTHR39289">
    <property type="match status" value="1"/>
</dbReference>
<evidence type="ECO:0000256" key="2">
    <source>
        <dbReference type="ARBA" id="ARBA00009637"/>
    </source>
</evidence>
<dbReference type="Proteomes" id="UP000253303">
    <property type="component" value="Unassembled WGS sequence"/>
</dbReference>
<evidence type="ECO:0000313" key="9">
    <source>
        <dbReference type="Proteomes" id="UP000253303"/>
    </source>
</evidence>
<organism evidence="8 9">
    <name type="scientific">Spongiactinospora rosea</name>
    <dbReference type="NCBI Taxonomy" id="2248750"/>
    <lineage>
        <taxon>Bacteria</taxon>
        <taxon>Bacillati</taxon>
        <taxon>Actinomycetota</taxon>
        <taxon>Actinomycetes</taxon>
        <taxon>Streptosporangiales</taxon>
        <taxon>Streptosporangiaceae</taxon>
        <taxon>Spongiactinospora</taxon>
    </lineage>
</organism>
<dbReference type="EC" id="4.2.1.108" evidence="3"/>
<name>A0A366LPH1_9ACTN</name>
<comment type="caution">
    <text evidence="8">The sequence shown here is derived from an EMBL/GenBank/DDBJ whole genome shotgun (WGS) entry which is preliminary data.</text>
</comment>
<comment type="pathway">
    <text evidence="1">Amine and polyamine biosynthesis; ectoine biosynthesis; L-ectoine from L-aspartate 4-semialdehyde: step 3/3.</text>
</comment>
<dbReference type="AlphaFoldDB" id="A0A366LPH1"/>
<evidence type="ECO:0000256" key="3">
    <source>
        <dbReference type="ARBA" id="ARBA00013192"/>
    </source>
</evidence>
<dbReference type="PANTHER" id="PTHR39289:SF1">
    <property type="entry name" value="L-ECTOINE SYNTHASE"/>
    <property type="match status" value="1"/>
</dbReference>